<evidence type="ECO:0000256" key="1">
    <source>
        <dbReference type="ARBA" id="ARBA00023163"/>
    </source>
</evidence>
<reference evidence="3 4" key="1">
    <citation type="submission" date="2023-10" db="EMBL/GenBank/DDBJ databases">
        <title>Screening of Alkalihalobacillus lindianensis BZ-TG-R113 and Its Alleviation of Salt Stress on Rapeseed Growth.</title>
        <authorList>
            <person name="Zhao B."/>
            <person name="Guo T."/>
        </authorList>
    </citation>
    <scope>NUCLEOTIDE SEQUENCE [LARGE SCALE GENOMIC DNA]</scope>
    <source>
        <strain evidence="3 4">BZ-TG-R113</strain>
    </source>
</reference>
<name>A0ABU3XF05_9BACI</name>
<dbReference type="EMBL" id="JAWJBA010000009">
    <property type="protein sequence ID" value="MDV2686482.1"/>
    <property type="molecule type" value="Genomic_DNA"/>
</dbReference>
<sequence length="309" mass="36286">MTISFKQLAYKILKETERPMSPSEIWNYTKQRNFQDLVQSKGKTPERTIGAQIYVDIKNNAESPFLKIEEAKPRKFFLKELANELELQKIRESEVEDIEQPAQTTFNERDLHPFLTYFADTFMNVHTKTIYHERSKKSNYAQWLHPDIVGVNLPIGEWNSEVLEFGMKFGSQLVKIYSFELKKELTFSNLRESFFQTVSNSSWANEGYLVASKVSKDDEFLNELKRLSTAFGIGIVELDIEDPDSSSVLFPARYKQNLDWETMNKITVQNPDFKKFIKRVKNDLNSHEVIKQMYDKVYEVEQLVEMINK</sequence>
<accession>A0ABU3XF05</accession>
<gene>
    <name evidence="3" type="ORF">RYX56_19105</name>
</gene>
<keyword evidence="1" id="KW-0804">Transcription</keyword>
<dbReference type="PROSITE" id="PS51913">
    <property type="entry name" value="HTH_HARE"/>
    <property type="match status" value="1"/>
</dbReference>
<evidence type="ECO:0000313" key="3">
    <source>
        <dbReference type="EMBL" id="MDV2686482.1"/>
    </source>
</evidence>
<organism evidence="3 4">
    <name type="scientific">Alkalihalophilus lindianensis</name>
    <dbReference type="NCBI Taxonomy" id="1630542"/>
    <lineage>
        <taxon>Bacteria</taxon>
        <taxon>Bacillati</taxon>
        <taxon>Bacillota</taxon>
        <taxon>Bacilli</taxon>
        <taxon>Bacillales</taxon>
        <taxon>Bacillaceae</taxon>
        <taxon>Alkalihalophilus</taxon>
    </lineage>
</organism>
<dbReference type="Proteomes" id="UP001287282">
    <property type="component" value="Unassembled WGS sequence"/>
</dbReference>
<proteinExistence type="predicted"/>
<evidence type="ECO:0000259" key="2">
    <source>
        <dbReference type="PROSITE" id="PS51913"/>
    </source>
</evidence>
<dbReference type="InterPro" id="IPR007759">
    <property type="entry name" value="Asxl_HARE-HTH"/>
</dbReference>
<protein>
    <submittedName>
        <fullName evidence="3">HTH domain-containing protein</fullName>
    </submittedName>
</protein>
<comment type="caution">
    <text evidence="3">The sequence shown here is derived from an EMBL/GenBank/DDBJ whole genome shotgun (WGS) entry which is preliminary data.</text>
</comment>
<evidence type="ECO:0000313" key="4">
    <source>
        <dbReference type="Proteomes" id="UP001287282"/>
    </source>
</evidence>
<keyword evidence="4" id="KW-1185">Reference proteome</keyword>
<dbReference type="Pfam" id="PF05066">
    <property type="entry name" value="HARE-HTH"/>
    <property type="match status" value="1"/>
</dbReference>
<feature type="domain" description="HTH HARE-type" evidence="2">
    <location>
        <begin position="3"/>
        <end position="81"/>
    </location>
</feature>
<dbReference type="RefSeq" id="WP_317123640.1">
    <property type="nucleotide sequence ID" value="NZ_JAWJBA010000009.1"/>
</dbReference>